<dbReference type="Gene3D" id="1.10.10.200">
    <property type="match status" value="1"/>
</dbReference>
<evidence type="ECO:0000256" key="1">
    <source>
        <dbReference type="ARBA" id="ARBA00008724"/>
    </source>
</evidence>
<evidence type="ECO:0000259" key="2">
    <source>
        <dbReference type="Pfam" id="PF01709"/>
    </source>
</evidence>
<accession>A0AAD5RZL5</accession>
<protein>
    <submittedName>
        <fullName evidence="4">Uncharacterized protein</fullName>
    </submittedName>
</protein>
<dbReference type="PANTHER" id="PTHR12532">
    <property type="entry name" value="TRANSLATIONAL ACTIVATOR OF CYTOCHROME C OXIDASE 1"/>
    <property type="match status" value="1"/>
</dbReference>
<dbReference type="InterPro" id="IPR049083">
    <property type="entry name" value="TACO1_YebC_N"/>
</dbReference>
<gene>
    <name evidence="4" type="ORF">MKZ38_010765</name>
</gene>
<dbReference type="Pfam" id="PF01709">
    <property type="entry name" value="Transcrip_reg"/>
    <property type="match status" value="1"/>
</dbReference>
<comment type="caution">
    <text evidence="4">The sequence shown here is derived from an EMBL/GenBank/DDBJ whole genome shotgun (WGS) entry which is preliminary data.</text>
</comment>
<name>A0AAD5RZL5_9PEZI</name>
<feature type="domain" description="TACO1/YebC-like N-terminal" evidence="3">
    <location>
        <begin position="52"/>
        <end position="122"/>
    </location>
</feature>
<feature type="domain" description="TACO1/YebC-like second and third" evidence="2">
    <location>
        <begin position="131"/>
        <end position="289"/>
    </location>
</feature>
<evidence type="ECO:0000313" key="5">
    <source>
        <dbReference type="Proteomes" id="UP001201980"/>
    </source>
</evidence>
<dbReference type="Pfam" id="PF20772">
    <property type="entry name" value="TACO1_YebC_N"/>
    <property type="match status" value="1"/>
</dbReference>
<dbReference type="PANTHER" id="PTHR12532:SF0">
    <property type="entry name" value="TRANSLATIONAL ACTIVATOR OF CYTOCHROME C OXIDASE 1"/>
    <property type="match status" value="1"/>
</dbReference>
<sequence>MMTSESLAPTARQIFRVVCNARALFSPKPSFSVCSACRRTFATTTLLHAGHNKWSKTKHIKKATDAKKTANRTGAAKSIALFSKLYGTNLTYNPKLATAVAEAKKAGVPKANIEQAIARGQGRSSSGDKLEPVTVEAMMPGGIAVMIDLETGSRAKIKGDFLNPLRKNGGSMSSCVYFFDRTGRAVFAAKEGVDADVALEPAIDCGAEDVNVDEEGIITVWCPPTNLSKVTSGMVDALGLNVLDSIIMWNPKEDLQVKLDSTEDAKKIASFLSLITSDIPDLQGIYTNAIQGSISDAEWEAIEEHLD</sequence>
<dbReference type="InterPro" id="IPR048300">
    <property type="entry name" value="TACO1_YebC-like_2nd/3rd_dom"/>
</dbReference>
<comment type="similarity">
    <text evidence="1">Belongs to the TACO1 family.</text>
</comment>
<evidence type="ECO:0000313" key="4">
    <source>
        <dbReference type="EMBL" id="KAJ2906774.1"/>
    </source>
</evidence>
<keyword evidence="5" id="KW-1185">Reference proteome</keyword>
<dbReference type="EMBL" id="JAKWBI020000009">
    <property type="protein sequence ID" value="KAJ2906774.1"/>
    <property type="molecule type" value="Genomic_DNA"/>
</dbReference>
<evidence type="ECO:0000259" key="3">
    <source>
        <dbReference type="Pfam" id="PF20772"/>
    </source>
</evidence>
<organism evidence="4 5">
    <name type="scientific">Zalerion maritima</name>
    <dbReference type="NCBI Taxonomy" id="339359"/>
    <lineage>
        <taxon>Eukaryota</taxon>
        <taxon>Fungi</taxon>
        <taxon>Dikarya</taxon>
        <taxon>Ascomycota</taxon>
        <taxon>Pezizomycotina</taxon>
        <taxon>Sordariomycetes</taxon>
        <taxon>Lulworthiomycetidae</taxon>
        <taxon>Lulworthiales</taxon>
        <taxon>Lulworthiaceae</taxon>
        <taxon>Zalerion</taxon>
    </lineage>
</organism>
<dbReference type="Proteomes" id="UP001201980">
    <property type="component" value="Unassembled WGS sequence"/>
</dbReference>
<dbReference type="InterPro" id="IPR002876">
    <property type="entry name" value="Transcrip_reg_TACO1-like"/>
</dbReference>
<dbReference type="SUPFAM" id="SSF75625">
    <property type="entry name" value="YebC-like"/>
    <property type="match status" value="1"/>
</dbReference>
<dbReference type="InterPro" id="IPR029072">
    <property type="entry name" value="YebC-like"/>
</dbReference>
<dbReference type="InterPro" id="IPR017856">
    <property type="entry name" value="Integrase-like_N"/>
</dbReference>
<dbReference type="GO" id="GO:0005739">
    <property type="term" value="C:mitochondrion"/>
    <property type="evidence" value="ECO:0007669"/>
    <property type="project" value="TreeGrafter"/>
</dbReference>
<proteinExistence type="inferred from homology"/>
<dbReference type="AlphaFoldDB" id="A0AAD5RZL5"/>
<dbReference type="InterPro" id="IPR026564">
    <property type="entry name" value="Transcrip_reg_TACO1-like_dom3"/>
</dbReference>
<reference evidence="4" key="1">
    <citation type="submission" date="2022-07" db="EMBL/GenBank/DDBJ databases">
        <title>Draft genome sequence of Zalerion maritima ATCC 34329, a (micro)plastics degrading marine fungus.</title>
        <authorList>
            <person name="Paco A."/>
            <person name="Goncalves M.F.M."/>
            <person name="Rocha-Santos T.A.P."/>
            <person name="Alves A."/>
        </authorList>
    </citation>
    <scope>NUCLEOTIDE SEQUENCE</scope>
    <source>
        <strain evidence="4">ATCC 34329</strain>
    </source>
</reference>
<dbReference type="Gene3D" id="3.30.70.980">
    <property type="match status" value="2"/>
</dbReference>